<reference evidence="6" key="1">
    <citation type="journal article" date="2014" name="Int. J. Syst. Evol. Microbiol.">
        <title>Complete genome of a new Firmicutes species belonging to the dominant human colonic microbiota ('Ruminococcus bicirculans') reveals two chromosomes and a selective capacity to utilize plant glucans.</title>
        <authorList>
            <consortium name="NISC Comparative Sequencing Program"/>
            <person name="Wegmann U."/>
            <person name="Louis P."/>
            <person name="Goesmann A."/>
            <person name="Henrissat B."/>
            <person name="Duncan S.H."/>
            <person name="Flint H.J."/>
        </authorList>
    </citation>
    <scope>NUCLEOTIDE SEQUENCE</scope>
    <source>
        <strain evidence="6">NBRC 103408</strain>
    </source>
</reference>
<dbReference type="RefSeq" id="WP_169562129.1">
    <property type="nucleotide sequence ID" value="NZ_BSNF01000007.1"/>
</dbReference>
<feature type="domain" description="HTH lysR-type" evidence="5">
    <location>
        <begin position="5"/>
        <end position="62"/>
    </location>
</feature>
<dbReference type="InterPro" id="IPR000847">
    <property type="entry name" value="LysR_HTH_N"/>
</dbReference>
<dbReference type="Pfam" id="PF03466">
    <property type="entry name" value="LysR_substrate"/>
    <property type="match status" value="1"/>
</dbReference>
<evidence type="ECO:0000259" key="5">
    <source>
        <dbReference type="PROSITE" id="PS50931"/>
    </source>
</evidence>
<organism evidence="6 7">
    <name type="scientific">Sneathiella chinensis</name>
    <dbReference type="NCBI Taxonomy" id="349750"/>
    <lineage>
        <taxon>Bacteria</taxon>
        <taxon>Pseudomonadati</taxon>
        <taxon>Pseudomonadota</taxon>
        <taxon>Alphaproteobacteria</taxon>
        <taxon>Sneathiellales</taxon>
        <taxon>Sneathiellaceae</taxon>
        <taxon>Sneathiella</taxon>
    </lineage>
</organism>
<dbReference type="EMBL" id="BSNF01000007">
    <property type="protein sequence ID" value="GLQ06783.1"/>
    <property type="molecule type" value="Genomic_DNA"/>
</dbReference>
<protein>
    <submittedName>
        <fullName evidence="6">LysR family transcriptional regulator</fullName>
    </submittedName>
</protein>
<keyword evidence="3" id="KW-0238">DNA-binding</keyword>
<dbReference type="SUPFAM" id="SSF53850">
    <property type="entry name" value="Periplasmic binding protein-like II"/>
    <property type="match status" value="1"/>
</dbReference>
<accession>A0ABQ5U6D7</accession>
<evidence type="ECO:0000256" key="3">
    <source>
        <dbReference type="ARBA" id="ARBA00023125"/>
    </source>
</evidence>
<name>A0ABQ5U6D7_9PROT</name>
<dbReference type="SUPFAM" id="SSF46785">
    <property type="entry name" value="Winged helix' DNA-binding domain"/>
    <property type="match status" value="1"/>
</dbReference>
<dbReference type="Proteomes" id="UP001161409">
    <property type="component" value="Unassembled WGS sequence"/>
</dbReference>
<evidence type="ECO:0000256" key="2">
    <source>
        <dbReference type="ARBA" id="ARBA00023015"/>
    </source>
</evidence>
<evidence type="ECO:0000313" key="7">
    <source>
        <dbReference type="Proteomes" id="UP001161409"/>
    </source>
</evidence>
<evidence type="ECO:0000313" key="6">
    <source>
        <dbReference type="EMBL" id="GLQ06783.1"/>
    </source>
</evidence>
<evidence type="ECO:0000256" key="4">
    <source>
        <dbReference type="ARBA" id="ARBA00023163"/>
    </source>
</evidence>
<keyword evidence="7" id="KW-1185">Reference proteome</keyword>
<gene>
    <name evidence="6" type="ORF">GCM10007924_20040</name>
</gene>
<dbReference type="PROSITE" id="PS50931">
    <property type="entry name" value="HTH_LYSR"/>
    <property type="match status" value="1"/>
</dbReference>
<dbReference type="InterPro" id="IPR036388">
    <property type="entry name" value="WH-like_DNA-bd_sf"/>
</dbReference>
<dbReference type="PANTHER" id="PTHR30346:SF10">
    <property type="entry name" value="TRANSCRIPTIONAL REGULATOR OF OXIDATIVE STRESS OXYR"/>
    <property type="match status" value="1"/>
</dbReference>
<reference evidence="6" key="2">
    <citation type="submission" date="2023-01" db="EMBL/GenBank/DDBJ databases">
        <title>Draft genome sequence of Sneathiella chinensis strain NBRC 103408.</title>
        <authorList>
            <person name="Sun Q."/>
            <person name="Mori K."/>
        </authorList>
    </citation>
    <scope>NUCLEOTIDE SEQUENCE</scope>
    <source>
        <strain evidence="6">NBRC 103408</strain>
    </source>
</reference>
<dbReference type="PANTHER" id="PTHR30346">
    <property type="entry name" value="TRANSCRIPTIONAL DUAL REGULATOR HCAR-RELATED"/>
    <property type="match status" value="1"/>
</dbReference>
<dbReference type="InterPro" id="IPR005119">
    <property type="entry name" value="LysR_subst-bd"/>
</dbReference>
<evidence type="ECO:0000256" key="1">
    <source>
        <dbReference type="ARBA" id="ARBA00009437"/>
    </source>
</evidence>
<keyword evidence="2" id="KW-0805">Transcription regulation</keyword>
<dbReference type="Pfam" id="PF00126">
    <property type="entry name" value="HTH_1"/>
    <property type="match status" value="1"/>
</dbReference>
<comment type="similarity">
    <text evidence="1">Belongs to the LysR transcriptional regulatory family.</text>
</comment>
<comment type="caution">
    <text evidence="6">The sequence shown here is derived from an EMBL/GenBank/DDBJ whole genome shotgun (WGS) entry which is preliminary data.</text>
</comment>
<dbReference type="InterPro" id="IPR036390">
    <property type="entry name" value="WH_DNA-bd_sf"/>
</dbReference>
<dbReference type="CDD" id="cd08411">
    <property type="entry name" value="PBP2_OxyR"/>
    <property type="match status" value="1"/>
</dbReference>
<dbReference type="Gene3D" id="1.10.10.10">
    <property type="entry name" value="Winged helix-like DNA-binding domain superfamily/Winged helix DNA-binding domain"/>
    <property type="match status" value="1"/>
</dbReference>
<dbReference type="Gene3D" id="3.40.190.10">
    <property type="entry name" value="Periplasmic binding protein-like II"/>
    <property type="match status" value="2"/>
</dbReference>
<proteinExistence type="inferred from homology"/>
<sequence length="297" mass="32845">MKNLPSLKQIEYLVALDEEQHFGLAAERCHVTPSTVSAGIRDLEDLLGVVVAERNNRSVLMTVIGKEIAAEGRQLLQQAEALVGVAAQAQKKPLTGELHLGVIPTIGPFLLPKVLPDLWRRYPELRLFLHEGRTEPLLMKLRQGEIDAALVALPYDLGELAVEVLFEDGFQFACSKAHPLSANKVISQQALQDENLLLLEEGHCLRGHALEACRFDQHRNHREFAATSLFTLVQMVAANLGVTLLPDLAVKAGGELGAGLALIPLEHPSSRQIGLVWRRSSYRQEEFRQLGWELTPS</sequence>
<keyword evidence="4" id="KW-0804">Transcription</keyword>